<reference evidence="1" key="1">
    <citation type="submission" date="2019-03" db="EMBL/GenBank/DDBJ databases">
        <title>Lake Tanganyika Metagenome-Assembled Genomes (MAGs).</title>
        <authorList>
            <person name="Tran P."/>
        </authorList>
    </citation>
    <scope>NUCLEOTIDE SEQUENCE</scope>
    <source>
        <strain evidence="1">K_DeepCast_65m_m2_066</strain>
    </source>
</reference>
<feature type="non-terminal residue" evidence="1">
    <location>
        <position position="1"/>
    </location>
</feature>
<sequence>RHAWHTGIVVKTDDVNPHLWPETSDFPEALYLAVGWGDRDFYQAVQAGLGLLLQAALNSPASVLFVIGVPTPLPAYFPSADILEIPVSQQGLDELARFIHRTYKRNASGQTIHLGPGNNHRRSMFYLAEGEYSLFNTCNTWTSEALQAAGFPIGTALQASGVVRRAQPYGRLIQARVSAAGD</sequence>
<dbReference type="InterPro" id="IPR011727">
    <property type="entry name" value="CHP02117"/>
</dbReference>
<name>A0A937W4V3_UNCTE</name>
<evidence type="ECO:0000313" key="2">
    <source>
        <dbReference type="Proteomes" id="UP000712673"/>
    </source>
</evidence>
<dbReference type="EMBL" id="VGLS01001171">
    <property type="protein sequence ID" value="MBM3227059.1"/>
    <property type="molecule type" value="Genomic_DNA"/>
</dbReference>
<gene>
    <name evidence="1" type="ORF">FJZ47_25105</name>
</gene>
<organism evidence="1 2">
    <name type="scientific">Tectimicrobiota bacterium</name>
    <dbReference type="NCBI Taxonomy" id="2528274"/>
    <lineage>
        <taxon>Bacteria</taxon>
        <taxon>Pseudomonadati</taxon>
        <taxon>Nitrospinota/Tectimicrobiota group</taxon>
        <taxon>Candidatus Tectimicrobiota</taxon>
    </lineage>
</organism>
<accession>A0A937W4V3</accession>
<dbReference type="Proteomes" id="UP000712673">
    <property type="component" value="Unassembled WGS sequence"/>
</dbReference>
<protein>
    <submittedName>
        <fullName evidence="1">DUF2459 domain-containing protein</fullName>
    </submittedName>
</protein>
<proteinExistence type="predicted"/>
<comment type="caution">
    <text evidence="1">The sequence shown here is derived from an EMBL/GenBank/DDBJ whole genome shotgun (WGS) entry which is preliminary data.</text>
</comment>
<evidence type="ECO:0000313" key="1">
    <source>
        <dbReference type="EMBL" id="MBM3227059.1"/>
    </source>
</evidence>
<dbReference type="AlphaFoldDB" id="A0A937W4V3"/>
<dbReference type="Pfam" id="PF09601">
    <property type="entry name" value="DUF2459"/>
    <property type="match status" value="1"/>
</dbReference>